<dbReference type="AlphaFoldDB" id="A0A9X6XWN5"/>
<dbReference type="EMBL" id="NVMX01000056">
    <property type="protein sequence ID" value="PDZ95436.1"/>
    <property type="molecule type" value="Genomic_DNA"/>
</dbReference>
<dbReference type="Proteomes" id="UP000219922">
    <property type="component" value="Unassembled WGS sequence"/>
</dbReference>
<comment type="caution">
    <text evidence="1">The sequence shown here is derived from an EMBL/GenBank/DDBJ whole genome shotgun (WGS) entry which is preliminary data.</text>
</comment>
<accession>A0A9X6XWN5</accession>
<gene>
    <name evidence="1" type="ORF">CON36_28200</name>
</gene>
<organism evidence="1 2">
    <name type="scientific">Bacillus cereus</name>
    <dbReference type="NCBI Taxonomy" id="1396"/>
    <lineage>
        <taxon>Bacteria</taxon>
        <taxon>Bacillati</taxon>
        <taxon>Bacillota</taxon>
        <taxon>Bacilli</taxon>
        <taxon>Bacillales</taxon>
        <taxon>Bacillaceae</taxon>
        <taxon>Bacillus</taxon>
        <taxon>Bacillus cereus group</taxon>
    </lineage>
</organism>
<evidence type="ECO:0000313" key="1">
    <source>
        <dbReference type="EMBL" id="PDZ95436.1"/>
    </source>
</evidence>
<reference evidence="1 2" key="1">
    <citation type="submission" date="2017-09" db="EMBL/GenBank/DDBJ databases">
        <title>Large-scale bioinformatics analysis of Bacillus genomes uncovers conserved roles of natural products in bacterial physiology.</title>
        <authorList>
            <consortium name="Agbiome Team Llc"/>
            <person name="Bleich R.M."/>
            <person name="Grubbs K.J."/>
            <person name="Santa Maria K.C."/>
            <person name="Allen S.E."/>
            <person name="Farag S."/>
            <person name="Shank E.A."/>
            <person name="Bowers A."/>
        </authorList>
    </citation>
    <scope>NUCLEOTIDE SEQUENCE [LARGE SCALE GENOMIC DNA]</scope>
    <source>
        <strain evidence="1 2">AFS092789</strain>
    </source>
</reference>
<evidence type="ECO:0000313" key="2">
    <source>
        <dbReference type="Proteomes" id="UP000219922"/>
    </source>
</evidence>
<proteinExistence type="predicted"/>
<dbReference type="RefSeq" id="WP_098006091.1">
    <property type="nucleotide sequence ID" value="NZ_NUJB01000007.1"/>
</dbReference>
<name>A0A9X6XWN5_BACCE</name>
<protein>
    <submittedName>
        <fullName evidence="1">Uncharacterized protein</fullName>
    </submittedName>
</protein>
<sequence>MSETLGIATRRFNIFLKELAGQEKANGNDEIAQKLLLLEEETDSDLELEELANTFYSIYHKK</sequence>